<dbReference type="RefSeq" id="WP_136152228.1">
    <property type="nucleotide sequence ID" value="NZ_CP038810.1"/>
</dbReference>
<evidence type="ECO:0000313" key="1">
    <source>
        <dbReference type="EMBL" id="QBZ98326.1"/>
    </source>
</evidence>
<sequence>MKNLTIVILIILLGCEKSQKVVTAKPDSNGSIKIYSWEEYEKVIRKNPKQKIEIIDTICPFEIKKAKLDIKKNKLVLYSYDCIAGTLDELNIVIKPYGMIAKEGKRTCTGPPKGLNYFCYEDVMSKEIEDRYGQNWIDSMERTAIKNYVIKNPSKPYFEAGKDLRDEYIKK</sequence>
<dbReference type="EMBL" id="CP038810">
    <property type="protein sequence ID" value="QBZ98326.1"/>
    <property type="molecule type" value="Genomic_DNA"/>
</dbReference>
<dbReference type="OrthoDB" id="1246706at2"/>
<evidence type="ECO:0008006" key="3">
    <source>
        <dbReference type="Google" id="ProtNLM"/>
    </source>
</evidence>
<gene>
    <name evidence="1" type="ORF">GS03_01831</name>
</gene>
<evidence type="ECO:0000313" key="2">
    <source>
        <dbReference type="Proteomes" id="UP000296862"/>
    </source>
</evidence>
<name>A0A4P7PUC2_9FLAO</name>
<dbReference type="AlphaFoldDB" id="A0A4P7PUC2"/>
<reference evidence="1 2" key="1">
    <citation type="submission" date="2019-04" db="EMBL/GenBank/DDBJ databases">
        <title>Flavobacterium sp. GS03.</title>
        <authorList>
            <person name="Kim H."/>
        </authorList>
    </citation>
    <scope>NUCLEOTIDE SEQUENCE [LARGE SCALE GENOMIC DNA]</scope>
    <source>
        <strain evidence="1 2">GS03</strain>
    </source>
</reference>
<proteinExistence type="predicted"/>
<accession>A0A4P7PUC2</accession>
<protein>
    <recommendedName>
        <fullName evidence="3">Lipoprotein</fullName>
    </recommendedName>
</protein>
<dbReference type="KEGG" id="fsn:GS03_01831"/>
<organism evidence="1 2">
    <name type="scientific">Flavobacterium sangjuense</name>
    <dbReference type="NCBI Taxonomy" id="2518177"/>
    <lineage>
        <taxon>Bacteria</taxon>
        <taxon>Pseudomonadati</taxon>
        <taxon>Bacteroidota</taxon>
        <taxon>Flavobacteriia</taxon>
        <taxon>Flavobacteriales</taxon>
        <taxon>Flavobacteriaceae</taxon>
        <taxon>Flavobacterium</taxon>
    </lineage>
</organism>
<keyword evidence="2" id="KW-1185">Reference proteome</keyword>
<dbReference type="Proteomes" id="UP000296862">
    <property type="component" value="Chromosome"/>
</dbReference>
<dbReference type="PROSITE" id="PS51257">
    <property type="entry name" value="PROKAR_LIPOPROTEIN"/>
    <property type="match status" value="1"/>
</dbReference>